<dbReference type="EMBL" id="SMSJ01000086">
    <property type="protein sequence ID" value="TDH58984.1"/>
    <property type="molecule type" value="Genomic_DNA"/>
</dbReference>
<keyword evidence="2" id="KW-1185">Reference proteome</keyword>
<sequence>MASPVDAIAEALRAPGLQAKFEALEARRAALEAEAAVASPTASAVHPNSAGVYRAGLADLRGALSSGTAPDALEAARVPIDKVAVHPSDHGGRSPGIELVGDLLAKPGAGGADCCKDPLGTSVLSAFTSPVTAGQGGNTFP</sequence>
<evidence type="ECO:0000313" key="1">
    <source>
        <dbReference type="EMBL" id="TDH58984.1"/>
    </source>
</evidence>
<protein>
    <submittedName>
        <fullName evidence="1">Uncharacterized protein</fullName>
    </submittedName>
</protein>
<proteinExistence type="predicted"/>
<gene>
    <name evidence="1" type="ORF">E2C06_29725</name>
</gene>
<name>A0A4R5Q7U1_9PROT</name>
<reference evidence="1 2" key="1">
    <citation type="journal article" date="2016" name="J. Microbiol.">
        <title>Dankookia rubra gen. nov., sp. nov., an alphaproteobacterium isolated from sediment of a shallow stream.</title>
        <authorList>
            <person name="Kim W.H."/>
            <person name="Kim D.H."/>
            <person name="Kang K."/>
            <person name="Ahn T.Y."/>
        </authorList>
    </citation>
    <scope>NUCLEOTIDE SEQUENCE [LARGE SCALE GENOMIC DNA]</scope>
    <source>
        <strain evidence="1 2">JCM30602</strain>
    </source>
</reference>
<organism evidence="1 2">
    <name type="scientific">Dankookia rubra</name>
    <dbReference type="NCBI Taxonomy" id="1442381"/>
    <lineage>
        <taxon>Bacteria</taxon>
        <taxon>Pseudomonadati</taxon>
        <taxon>Pseudomonadota</taxon>
        <taxon>Alphaproteobacteria</taxon>
        <taxon>Acetobacterales</taxon>
        <taxon>Roseomonadaceae</taxon>
        <taxon>Dankookia</taxon>
    </lineage>
</organism>
<evidence type="ECO:0000313" key="2">
    <source>
        <dbReference type="Proteomes" id="UP000295096"/>
    </source>
</evidence>
<dbReference type="AlphaFoldDB" id="A0A4R5Q7U1"/>
<comment type="caution">
    <text evidence="1">The sequence shown here is derived from an EMBL/GenBank/DDBJ whole genome shotgun (WGS) entry which is preliminary data.</text>
</comment>
<dbReference type="Proteomes" id="UP000295096">
    <property type="component" value="Unassembled WGS sequence"/>
</dbReference>
<accession>A0A4R5Q7U1</accession>